<dbReference type="Pfam" id="PF07693">
    <property type="entry name" value="KAP_NTPase"/>
    <property type="match status" value="1"/>
</dbReference>
<dbReference type="InterPro" id="IPR052754">
    <property type="entry name" value="NTPase_KAP_P-loop"/>
</dbReference>
<dbReference type="Gene3D" id="3.40.50.300">
    <property type="entry name" value="P-loop containing nucleotide triphosphate hydrolases"/>
    <property type="match status" value="1"/>
</dbReference>
<evidence type="ECO:0000313" key="2">
    <source>
        <dbReference type="EMBL" id="OUZ39710.1"/>
    </source>
</evidence>
<gene>
    <name evidence="2" type="ORF">CBM15_04160</name>
</gene>
<keyword evidence="3" id="KW-1185">Reference proteome</keyword>
<dbReference type="SUPFAM" id="SSF52540">
    <property type="entry name" value="P-loop containing nucleoside triphosphate hydrolases"/>
    <property type="match status" value="1"/>
</dbReference>
<reference evidence="2 3" key="1">
    <citation type="journal article" date="2017" name="Int. J. Syst. Evol. Microbiol.">
        <title>Solibacillus kalamii sp. nov., isolated from a high-efficiency particulate arrestance filter system used in the International Space Station.</title>
        <authorList>
            <person name="Checinska Sielaff A."/>
            <person name="Kumar R.M."/>
            <person name="Pal D."/>
            <person name="Mayilraj S."/>
            <person name="Venkateswaran K."/>
        </authorList>
    </citation>
    <scope>NUCLEOTIDE SEQUENCE [LARGE SCALE GENOMIC DNA]</scope>
    <source>
        <strain evidence="2 3">ISSFR-015</strain>
    </source>
</reference>
<evidence type="ECO:0000313" key="3">
    <source>
        <dbReference type="Proteomes" id="UP000196594"/>
    </source>
</evidence>
<comment type="caution">
    <text evidence="2">The sequence shown here is derived from an EMBL/GenBank/DDBJ whole genome shotgun (WGS) entry which is preliminary data.</text>
</comment>
<dbReference type="InterPro" id="IPR027417">
    <property type="entry name" value="P-loop_NTPase"/>
</dbReference>
<dbReference type="Proteomes" id="UP000196594">
    <property type="component" value="Unassembled WGS sequence"/>
</dbReference>
<organism evidence="2 3">
    <name type="scientific">Solibacillus kalamii</name>
    <dbReference type="NCBI Taxonomy" id="1748298"/>
    <lineage>
        <taxon>Bacteria</taxon>
        <taxon>Bacillati</taxon>
        <taxon>Bacillota</taxon>
        <taxon>Bacilli</taxon>
        <taxon>Bacillales</taxon>
        <taxon>Caryophanaceae</taxon>
        <taxon>Solibacillus</taxon>
    </lineage>
</organism>
<accession>A0ABX3ZJ06</accession>
<sequence>MQEFTYSSDAPIVDTSQDVFNRFPFANRIAKVISNRQDASSIVIGIYGAWGEGKTSVFNFIESELKQEERVVCIRFNPWRFADENTMLLNFFNDLVRAVDRDFETKGEKLGKVVDTYFKPLAQILGKGENIEAVSSILSSADIDEIKSRVEKILEEERKRVVVLIDDIDRLEKSEIHAVFRMVKLTADFKYTAYVLAFDKEMVSASLQERYGTANSQAGRLFLEKIIQVPLQLPAIEKADLRTFCFKAIDEALKVGEITLSENDVQQFVNHFQAFEALMKTPRQAMLYSNIIMFSLPILKGEVNMVDLMLIEALRVFTPEIYMLIRENKEVFLHQLQTYNEEQEKECRRKLIDEKLMSIEINDVEEVKGVLKYLFPKLESIYSNTHYGHDWNSEWEAHQRVCSDKYFQRYFSYSVSRGDLSDIKMNSFLDDLEYKSLEESILDFKDFINEKNVVNLISKMRSKVKSISNNEVLKNLAMVLAIHGNMYPNPQQQFGNTFSQAALLLGEIIMKQDTKGEKMKVAEVLINQAKPLHFATEIFSWIRSLKDKEGNKLVEEDLNVLGKVLVDKITMEITNDVNLMFSNFRGALAYWNMYDEKNQAKETISTILKSNPDYALNLIKQYLPNVWSNGIKVDADLESETYDALVRDIKVEDLIEAFNKVYLNLPNDEEYPEFVECPHEEKIVRQFIWLHTYVQSLK</sequence>
<dbReference type="EMBL" id="NHNT01000002">
    <property type="protein sequence ID" value="OUZ39710.1"/>
    <property type="molecule type" value="Genomic_DNA"/>
</dbReference>
<dbReference type="PANTHER" id="PTHR22674">
    <property type="entry name" value="NTPASE, KAP FAMILY P-LOOP DOMAIN-CONTAINING 1"/>
    <property type="match status" value="1"/>
</dbReference>
<dbReference type="RefSeq" id="WP_087615832.1">
    <property type="nucleotide sequence ID" value="NZ_JAFBEY010000001.1"/>
</dbReference>
<feature type="domain" description="KAP NTPase" evidence="1">
    <location>
        <begin position="24"/>
        <end position="262"/>
    </location>
</feature>
<protein>
    <recommendedName>
        <fullName evidence="1">KAP NTPase domain-containing protein</fullName>
    </recommendedName>
</protein>
<evidence type="ECO:0000259" key="1">
    <source>
        <dbReference type="Pfam" id="PF07693"/>
    </source>
</evidence>
<dbReference type="PANTHER" id="PTHR22674:SF6">
    <property type="entry name" value="NTPASE KAP FAMILY P-LOOP DOMAIN-CONTAINING PROTEIN 1"/>
    <property type="match status" value="1"/>
</dbReference>
<name>A0ABX3ZJ06_9BACL</name>
<dbReference type="InterPro" id="IPR011646">
    <property type="entry name" value="KAP_P-loop"/>
</dbReference>
<proteinExistence type="predicted"/>